<keyword evidence="1" id="KW-0812">Transmembrane</keyword>
<proteinExistence type="predicted"/>
<accession>K5X3S0</accession>
<organism evidence="3 4">
    <name type="scientific">Phanerochaete carnosa (strain HHB-10118-sp)</name>
    <name type="common">White-rot fungus</name>
    <name type="synonym">Peniophora carnosa</name>
    <dbReference type="NCBI Taxonomy" id="650164"/>
    <lineage>
        <taxon>Eukaryota</taxon>
        <taxon>Fungi</taxon>
        <taxon>Dikarya</taxon>
        <taxon>Basidiomycota</taxon>
        <taxon>Agaricomycotina</taxon>
        <taxon>Agaricomycetes</taxon>
        <taxon>Polyporales</taxon>
        <taxon>Phanerochaetaceae</taxon>
        <taxon>Phanerochaete</taxon>
    </lineage>
</organism>
<sequence length="154" mass="17065">MRQVYAVKLATRKATPLSAPQASAQLINEFISPLFFASRVFGLAAVLFDDLPKQRLRAYIRWNSPLPVPHECARAPKPPRAQKTWNVEAITALTPTLIDLTRVLFFAGIVVLLWTLDVVTAVITVVASAFLQVFPAVTVPPLIFRCIPYELLPA</sequence>
<dbReference type="KEGG" id="pco:PHACADRAFT_251121"/>
<gene>
    <name evidence="3" type="ORF">PHACADRAFT_251121</name>
</gene>
<evidence type="ECO:0000259" key="2">
    <source>
        <dbReference type="Pfam" id="PF20153"/>
    </source>
</evidence>
<dbReference type="Proteomes" id="UP000008370">
    <property type="component" value="Unassembled WGS sequence"/>
</dbReference>
<evidence type="ECO:0000313" key="4">
    <source>
        <dbReference type="Proteomes" id="UP000008370"/>
    </source>
</evidence>
<dbReference type="HOGENOM" id="CLU_134797_1_0_1"/>
<dbReference type="EMBL" id="JH930470">
    <property type="protein sequence ID" value="EKM57457.1"/>
    <property type="molecule type" value="Genomic_DNA"/>
</dbReference>
<feature type="transmembrane region" description="Helical" evidence="1">
    <location>
        <begin position="103"/>
        <end position="131"/>
    </location>
</feature>
<evidence type="ECO:0000256" key="1">
    <source>
        <dbReference type="SAM" id="Phobius"/>
    </source>
</evidence>
<dbReference type="AlphaFoldDB" id="K5X3S0"/>
<keyword evidence="1" id="KW-1133">Transmembrane helix</keyword>
<evidence type="ECO:0000313" key="3">
    <source>
        <dbReference type="EMBL" id="EKM57457.1"/>
    </source>
</evidence>
<dbReference type="InParanoid" id="K5X3S0"/>
<dbReference type="Pfam" id="PF20153">
    <property type="entry name" value="DUF6535"/>
    <property type="match status" value="1"/>
</dbReference>
<dbReference type="GeneID" id="18915130"/>
<keyword evidence="1" id="KW-0472">Membrane</keyword>
<keyword evidence="4" id="KW-1185">Reference proteome</keyword>
<reference evidence="3 4" key="1">
    <citation type="journal article" date="2012" name="BMC Genomics">
        <title>Comparative genomics of the white-rot fungi, Phanerochaete carnosa and P. chrysosporium, to elucidate the genetic basis of the distinct wood types they colonize.</title>
        <authorList>
            <person name="Suzuki H."/>
            <person name="MacDonald J."/>
            <person name="Syed K."/>
            <person name="Salamov A."/>
            <person name="Hori C."/>
            <person name="Aerts A."/>
            <person name="Henrissat B."/>
            <person name="Wiebenga A."/>
            <person name="vanKuyk P.A."/>
            <person name="Barry K."/>
            <person name="Lindquist E."/>
            <person name="LaButti K."/>
            <person name="Lapidus A."/>
            <person name="Lucas S."/>
            <person name="Coutinho P."/>
            <person name="Gong Y."/>
            <person name="Samejima M."/>
            <person name="Mahadevan R."/>
            <person name="Abou-Zaid M."/>
            <person name="de Vries R.P."/>
            <person name="Igarashi K."/>
            <person name="Yadav J.S."/>
            <person name="Grigoriev I.V."/>
            <person name="Master E.R."/>
        </authorList>
    </citation>
    <scope>NUCLEOTIDE SEQUENCE [LARGE SCALE GENOMIC DNA]</scope>
    <source>
        <strain evidence="3 4">HHB-10118-sp</strain>
    </source>
</reference>
<dbReference type="InterPro" id="IPR045338">
    <property type="entry name" value="DUF6535"/>
</dbReference>
<feature type="domain" description="DUF6535" evidence="2">
    <location>
        <begin position="14"/>
        <end position="115"/>
    </location>
</feature>
<name>K5X3S0_PHACS</name>
<protein>
    <recommendedName>
        <fullName evidence="2">DUF6535 domain-containing protein</fullName>
    </recommendedName>
</protein>
<dbReference type="RefSeq" id="XP_007392808.1">
    <property type="nucleotide sequence ID" value="XM_007392746.1"/>
</dbReference>